<dbReference type="HAMAP" id="MF_01350">
    <property type="entry name" value="NDH1_NuoH"/>
    <property type="match status" value="1"/>
</dbReference>
<evidence type="ECO:0000256" key="3">
    <source>
        <dbReference type="ARBA" id="ARBA00022989"/>
    </source>
</evidence>
<keyword evidence="5" id="KW-0830">Ubiquinone</keyword>
<comment type="catalytic activity">
    <reaction evidence="5">
        <text>a quinone + NADH + 5 H(+)(in) = a quinol + NAD(+) + 4 H(+)(out)</text>
        <dbReference type="Rhea" id="RHEA:57888"/>
        <dbReference type="ChEBI" id="CHEBI:15378"/>
        <dbReference type="ChEBI" id="CHEBI:24646"/>
        <dbReference type="ChEBI" id="CHEBI:57540"/>
        <dbReference type="ChEBI" id="CHEBI:57945"/>
        <dbReference type="ChEBI" id="CHEBI:132124"/>
    </reaction>
</comment>
<keyword evidence="2 5" id="KW-0812">Transmembrane</keyword>
<dbReference type="GO" id="GO:0005886">
    <property type="term" value="C:plasma membrane"/>
    <property type="evidence" value="ECO:0007669"/>
    <property type="project" value="UniProtKB-SubCell"/>
</dbReference>
<evidence type="ECO:0000256" key="4">
    <source>
        <dbReference type="ARBA" id="ARBA00023136"/>
    </source>
</evidence>
<dbReference type="STRING" id="400092.PKOR_11435"/>
<dbReference type="GO" id="GO:0048038">
    <property type="term" value="F:quinone binding"/>
    <property type="evidence" value="ECO:0007669"/>
    <property type="project" value="UniProtKB-KW"/>
</dbReference>
<dbReference type="AlphaFoldDB" id="A0A0E3UXJ3"/>
<feature type="transmembrane region" description="Helical" evidence="5">
    <location>
        <begin position="208"/>
        <end position="226"/>
    </location>
</feature>
<evidence type="ECO:0000313" key="7">
    <source>
        <dbReference type="EMBL" id="AKD03626.1"/>
    </source>
</evidence>
<evidence type="ECO:0000256" key="6">
    <source>
        <dbReference type="RuleBase" id="RU000471"/>
    </source>
</evidence>
<evidence type="ECO:0000256" key="5">
    <source>
        <dbReference type="HAMAP-Rule" id="MF_01350"/>
    </source>
</evidence>
<comment type="similarity">
    <text evidence="5 6">Belongs to the complex I subunit 1 family.</text>
</comment>
<dbReference type="HOGENOM" id="CLU_015134_0_1_10"/>
<name>A0A0E3UXJ3_9BACT</name>
<feature type="transmembrane region" description="Helical" evidence="5">
    <location>
        <begin position="142"/>
        <end position="162"/>
    </location>
</feature>
<comment type="subcellular location">
    <subcellularLocation>
        <location evidence="5 6">Cell membrane</location>
        <topology evidence="5 6">Multi-pass membrane protein</topology>
    </subcellularLocation>
    <subcellularLocation>
        <location evidence="1">Membrane</location>
        <topology evidence="1">Multi-pass membrane protein</topology>
    </subcellularLocation>
</comment>
<feature type="transmembrane region" description="Helical" evidence="5">
    <location>
        <begin position="71"/>
        <end position="90"/>
    </location>
</feature>
<dbReference type="PROSITE" id="PS00668">
    <property type="entry name" value="COMPLEX1_ND1_2"/>
    <property type="match status" value="1"/>
</dbReference>
<dbReference type="Proteomes" id="UP000033109">
    <property type="component" value="Chromosome"/>
</dbReference>
<proteinExistence type="inferred from homology"/>
<evidence type="ECO:0000256" key="1">
    <source>
        <dbReference type="ARBA" id="ARBA00004141"/>
    </source>
</evidence>
<sequence>MLAFLLTLGALLGVVVVLAYAERKVAAFMQDRMGPTEAGPQGSLQAVADVLKLLQKEDIVPAAADKKLFKLAPILIFAAVFAGFAVIPFTPDLIPAGIGIGVFYLLAIVSLDVIGLLMAGWGSNNKYAMLGAMRSVAQIVSYEIPAGLAILSAVMICQSLDFQEISYQQGALMNQFPGMEYDMNWLFGIEALGINTTTVGGITTWNIFRAPILLVSFVIYFIASLAESNRAPFDIPEAESELVAGFHVEYSGFRFAVLFLAEYSMMVLVCLVAVILFLGSWNTPLPNIGPVSLAYWSTGIPGELSGILWGVFWLLSKTFVLLFLQLQLRWTYPRLRVDQLMHLCWKVLTPVALGVVLIAGIWRLLMI</sequence>
<dbReference type="InterPro" id="IPR018086">
    <property type="entry name" value="NADH_UbQ_OxRdtase_su1_CS"/>
</dbReference>
<dbReference type="KEGG" id="pko:PKOR_11435"/>
<dbReference type="GO" id="GO:0003954">
    <property type="term" value="F:NADH dehydrogenase activity"/>
    <property type="evidence" value="ECO:0007669"/>
    <property type="project" value="TreeGrafter"/>
</dbReference>
<keyword evidence="4 5" id="KW-0472">Membrane</keyword>
<keyword evidence="5" id="KW-0874">Quinone</keyword>
<dbReference type="EMBL" id="CP009621">
    <property type="protein sequence ID" value="AKD03626.1"/>
    <property type="molecule type" value="Genomic_DNA"/>
</dbReference>
<protein>
    <recommendedName>
        <fullName evidence="5">NADH-quinone oxidoreductase subunit H</fullName>
        <ecNumber evidence="5">7.1.1.-</ecNumber>
    </recommendedName>
    <alternativeName>
        <fullName evidence="5">NADH dehydrogenase I subunit H</fullName>
    </alternativeName>
    <alternativeName>
        <fullName evidence="5">NDH-1 subunit H</fullName>
    </alternativeName>
</protein>
<dbReference type="GO" id="GO:0016655">
    <property type="term" value="F:oxidoreductase activity, acting on NAD(P)H, quinone or similar compound as acceptor"/>
    <property type="evidence" value="ECO:0007669"/>
    <property type="project" value="UniProtKB-UniRule"/>
</dbReference>
<dbReference type="PANTHER" id="PTHR11432:SF3">
    <property type="entry name" value="NADH-UBIQUINONE OXIDOREDUCTASE CHAIN 1"/>
    <property type="match status" value="1"/>
</dbReference>
<dbReference type="RefSeq" id="WP_046310867.1">
    <property type="nucleotide sequence ID" value="NZ_CBCSCY010000002.1"/>
</dbReference>
<reference evidence="7 8" key="1">
    <citation type="journal article" date="2015" name="Sci. Rep.">
        <title>Unraveling adaptation of Pontibacter korlensis to radiation and infertility in desert through complete genome and comparative transcriptomic analysis.</title>
        <authorList>
            <person name="Dai J."/>
            <person name="Dai W."/>
            <person name="Qiu C."/>
            <person name="Yang Z."/>
            <person name="Zhang Y."/>
            <person name="Zhou M."/>
            <person name="Zhang L."/>
            <person name="Fang C."/>
            <person name="Gao Q."/>
            <person name="Yang Q."/>
            <person name="Li X."/>
            <person name="Wang Z."/>
            <person name="Wang Z."/>
            <person name="Jia Z."/>
            <person name="Chen X."/>
        </authorList>
    </citation>
    <scope>NUCLEOTIDE SEQUENCE [LARGE SCALE GENOMIC DNA]</scope>
    <source>
        <strain evidence="7 8">X14-1T</strain>
    </source>
</reference>
<evidence type="ECO:0000313" key="8">
    <source>
        <dbReference type="Proteomes" id="UP000033109"/>
    </source>
</evidence>
<evidence type="ECO:0000256" key="2">
    <source>
        <dbReference type="ARBA" id="ARBA00022692"/>
    </source>
</evidence>
<keyword evidence="3 5" id="KW-1133">Transmembrane helix</keyword>
<keyword evidence="5 6" id="KW-0520">NAD</keyword>
<feature type="transmembrane region" description="Helical" evidence="5">
    <location>
        <begin position="306"/>
        <end position="326"/>
    </location>
</feature>
<keyword evidence="5" id="KW-1278">Translocase</keyword>
<dbReference type="PANTHER" id="PTHR11432">
    <property type="entry name" value="NADH DEHYDROGENASE SUBUNIT 1"/>
    <property type="match status" value="1"/>
</dbReference>
<dbReference type="Pfam" id="PF00146">
    <property type="entry name" value="NADHdh"/>
    <property type="match status" value="1"/>
</dbReference>
<feature type="transmembrane region" description="Helical" evidence="5">
    <location>
        <begin position="255"/>
        <end position="278"/>
    </location>
</feature>
<feature type="transmembrane region" description="Helical" evidence="5">
    <location>
        <begin position="102"/>
        <end position="122"/>
    </location>
</feature>
<dbReference type="PATRIC" id="fig|400092.3.peg.2487"/>
<dbReference type="GO" id="GO:0009060">
    <property type="term" value="P:aerobic respiration"/>
    <property type="evidence" value="ECO:0007669"/>
    <property type="project" value="TreeGrafter"/>
</dbReference>
<dbReference type="EC" id="7.1.1.-" evidence="5"/>
<gene>
    <name evidence="5" type="primary">nuoH</name>
    <name evidence="7" type="ORF">PKOR_11435</name>
</gene>
<keyword evidence="8" id="KW-1185">Reference proteome</keyword>
<dbReference type="InterPro" id="IPR001694">
    <property type="entry name" value="NADH_UbQ_OxRdtase_su1/FPO"/>
</dbReference>
<accession>A0A0E3UXJ3</accession>
<organism evidence="7 8">
    <name type="scientific">Pontibacter korlensis</name>
    <dbReference type="NCBI Taxonomy" id="400092"/>
    <lineage>
        <taxon>Bacteria</taxon>
        <taxon>Pseudomonadati</taxon>
        <taxon>Bacteroidota</taxon>
        <taxon>Cytophagia</taxon>
        <taxon>Cytophagales</taxon>
        <taxon>Hymenobacteraceae</taxon>
        <taxon>Pontibacter</taxon>
    </lineage>
</organism>
<feature type="transmembrane region" description="Helical" evidence="5">
    <location>
        <begin position="347"/>
        <end position="365"/>
    </location>
</feature>
<comment type="caution">
    <text evidence="5">Lacks conserved residue(s) required for the propagation of feature annotation.</text>
</comment>
<comment type="subunit">
    <text evidence="5">NDH-1 is composed of 14 different subunits. Subunits NuoA, H, J, K, L, M, N constitute the membrane sector of the complex.</text>
</comment>
<dbReference type="OrthoDB" id="9803734at2"/>
<comment type="function">
    <text evidence="5">NDH-1 shuttles electrons from NADH, via FMN and iron-sulfur (Fe-S) centers, to quinones in the respiratory chain. The immediate electron acceptor for the enzyme in this species is believed to be ubiquinone. Couples the redox reaction to proton translocation (for every two electrons transferred, four hydrogen ions are translocated across the cytoplasmic membrane), and thus conserves the redox energy in a proton gradient. This subunit may bind ubiquinone.</text>
</comment>
<keyword evidence="5" id="KW-1003">Cell membrane</keyword>